<protein>
    <submittedName>
        <fullName evidence="1">Uncharacterized protein</fullName>
    </submittedName>
</protein>
<proteinExistence type="predicted"/>
<dbReference type="EMBL" id="CP000530">
    <property type="protein sequence ID" value="ABM39629.1"/>
    <property type="molecule type" value="Genomic_DNA"/>
</dbReference>
<keyword evidence="1" id="KW-0614">Plasmid</keyword>
<evidence type="ECO:0000313" key="1">
    <source>
        <dbReference type="EMBL" id="ABM39629.1"/>
    </source>
</evidence>
<geneLocation type="plasmid" evidence="1 2">
    <name>pPNAP01</name>
</geneLocation>
<keyword evidence="2" id="KW-1185">Reference proteome</keyword>
<sequence length="93" mass="10340">MWALVGDLAADGILSAKIAISPPKNTQKIAAFTFLKRAKIQYSSTHSPSRASLFQLLLHAERKKPEFKVPGPARSRLFLNPYRAPSPSFFDRA</sequence>
<organism evidence="1 2">
    <name type="scientific">Polaromonas naphthalenivorans (strain CJ2)</name>
    <dbReference type="NCBI Taxonomy" id="365044"/>
    <lineage>
        <taxon>Bacteria</taxon>
        <taxon>Pseudomonadati</taxon>
        <taxon>Pseudomonadota</taxon>
        <taxon>Betaproteobacteria</taxon>
        <taxon>Burkholderiales</taxon>
        <taxon>Comamonadaceae</taxon>
        <taxon>Polaromonas</taxon>
    </lineage>
</organism>
<dbReference type="AlphaFoldDB" id="A1VVF1"/>
<dbReference type="HOGENOM" id="CLU_2397119_0_0_4"/>
<dbReference type="KEGG" id="pna:Pnap_4347"/>
<name>A1VVF1_POLNA</name>
<accession>A1VVF1</accession>
<dbReference type="Proteomes" id="UP000000644">
    <property type="component" value="Plasmid pPNAP01"/>
</dbReference>
<evidence type="ECO:0000313" key="2">
    <source>
        <dbReference type="Proteomes" id="UP000000644"/>
    </source>
</evidence>
<gene>
    <name evidence="1" type="ordered locus">Pnap_4347</name>
</gene>
<reference evidence="2" key="1">
    <citation type="journal article" date="2009" name="Environ. Microbiol.">
        <title>The genome of Polaromonas naphthalenivorans strain CJ2, isolated from coal tar-contaminated sediment, reveals physiological and metabolic versatility and evolution through extensive horizontal gene transfer.</title>
        <authorList>
            <person name="Yagi J.M."/>
            <person name="Sims D."/>
            <person name="Brettin T."/>
            <person name="Bruce D."/>
            <person name="Madsen E.L."/>
        </authorList>
    </citation>
    <scope>NUCLEOTIDE SEQUENCE [LARGE SCALE GENOMIC DNA]</scope>
    <source>
        <strain evidence="2">CJ2</strain>
        <plasmid evidence="2">Plasmid pPNAP01</plasmid>
    </source>
</reference>